<dbReference type="GO" id="GO:0005737">
    <property type="term" value="C:cytoplasm"/>
    <property type="evidence" value="ECO:0007669"/>
    <property type="project" value="UniProtKB-ARBA"/>
</dbReference>
<organism evidence="11 12">
    <name type="scientific">Aphis glycines</name>
    <name type="common">Soybean aphid</name>
    <dbReference type="NCBI Taxonomy" id="307491"/>
    <lineage>
        <taxon>Eukaryota</taxon>
        <taxon>Metazoa</taxon>
        <taxon>Ecdysozoa</taxon>
        <taxon>Arthropoda</taxon>
        <taxon>Hexapoda</taxon>
        <taxon>Insecta</taxon>
        <taxon>Pterygota</taxon>
        <taxon>Neoptera</taxon>
        <taxon>Paraneoptera</taxon>
        <taxon>Hemiptera</taxon>
        <taxon>Sternorrhyncha</taxon>
        <taxon>Aphidomorpha</taxon>
        <taxon>Aphidoidea</taxon>
        <taxon>Aphididae</taxon>
        <taxon>Aphidini</taxon>
        <taxon>Aphis</taxon>
        <taxon>Aphis</taxon>
    </lineage>
</organism>
<dbReference type="InterPro" id="IPR059120">
    <property type="entry name" value="Cullin-like_AB"/>
</dbReference>
<comment type="pathway">
    <text evidence="2">Protein modification; protein ubiquitination.</text>
</comment>
<sequence length="913" mass="105773">MDIIMYPPRLGRRGFRILPQFSHDKIYFVMSFHGTRTKTDLLFFLRLIVVVFYVKVAECLKLIVLLYVAPSVLVSRWICGTIQTPYLQSPLRLRTSPRRGGTESYTHGRPSCTDGDCVPTMSSDPLGRRRTSIMNSTVPKKRGSMRVKAFPSRTDEKFVDTTWAMLKNAIQEIHKKNNSCLSFEELYRNAYTMILLKHGERLYNGMRETVSTHLETKVREDVLVALNNNFLQTLDECWRDHQTSMVMIRDILMYMDKVYVKNNEVDSVYNLGLVLFRDIIVRHDRIRDHLRETLLSMVMKERNGEVIDRIALKNACQMLMILGIQNRIVYQEDFERPFLAQSSEFYNVESQMLLAENSASIYIKKAESRINEEAERAKNYLDVSTESRVIQVVEEELIKKHMKTIVEMENSGFVFMLKNQRTKDLACMYKLLSNLSDGLKTMSDCLSKYLREEGRSLVKEDETDLNPVTYVQSLLDLKDKLDYFLYNSFGSDKIFKQTISSDFEHFLNLNSKSPEYMSLFIDDKLKKGVRGIDENDLEPVLDKAMVLFRFLQDKDVFETYYKQHLAKRLLLNKSVSDDNEKNMISKLKTECGCQFTSKLEGMFKDMSLSNTIMDSFKLYLSNSPSSNCNNIDLSVRVLTTGFWPLPTTTPKCNVPSIARLAYEEFRTFYLGKHNGRQLRLQPQLGSADLTAIFNDNRRENSTTSVISSNGSSSTVVSTSSVSGSSMNNSNSSVRKHIFQVSTYQMAILMLFNSYEKMTMEMIMNETDINEKDLTRALQSLAMGKPSQRVLLKSPKTKDIEPHHEFSVNESYTSKLYRVKIQSITTKGENEPERKKTKDKVEEDRKHEIEAALVRIMKARKKLTHNTLIMEVTEQLRSRFMPSPVLIKKRIECLIEREYLARTPEDRNTYNYVA</sequence>
<dbReference type="GO" id="GO:0043161">
    <property type="term" value="P:proteasome-mediated ubiquitin-dependent protein catabolic process"/>
    <property type="evidence" value="ECO:0007669"/>
    <property type="project" value="UniProtKB-ARBA"/>
</dbReference>
<dbReference type="InterPro" id="IPR016159">
    <property type="entry name" value="Cullin_repeat-like_dom_sf"/>
</dbReference>
<dbReference type="InterPro" id="IPR016157">
    <property type="entry name" value="Cullin_CS"/>
</dbReference>
<dbReference type="FunFam" id="1.20.1310.10:FF:000006">
    <property type="entry name" value="Cullin 3"/>
    <property type="match status" value="1"/>
</dbReference>
<dbReference type="GO" id="GO:0000209">
    <property type="term" value="P:protein polyubiquitination"/>
    <property type="evidence" value="ECO:0007669"/>
    <property type="project" value="UniProtKB-ARBA"/>
</dbReference>
<evidence type="ECO:0000313" key="12">
    <source>
        <dbReference type="Proteomes" id="UP000475862"/>
    </source>
</evidence>
<dbReference type="PANTHER" id="PTHR11932">
    <property type="entry name" value="CULLIN"/>
    <property type="match status" value="1"/>
</dbReference>
<dbReference type="Pfam" id="PF10557">
    <property type="entry name" value="Cullin_Nedd8"/>
    <property type="match status" value="1"/>
</dbReference>
<dbReference type="FunFam" id="1.20.1310.10:FF:000001">
    <property type="entry name" value="Cullin 3"/>
    <property type="match status" value="1"/>
</dbReference>
<dbReference type="OrthoDB" id="27073at2759"/>
<dbReference type="GO" id="GO:0031625">
    <property type="term" value="F:ubiquitin protein ligase binding"/>
    <property type="evidence" value="ECO:0007669"/>
    <property type="project" value="InterPro"/>
</dbReference>
<dbReference type="PROSITE" id="PS01256">
    <property type="entry name" value="CULLIN_1"/>
    <property type="match status" value="1"/>
</dbReference>
<dbReference type="InterPro" id="IPR036317">
    <property type="entry name" value="Cullin_homology_sf"/>
</dbReference>
<reference evidence="11 12" key="1">
    <citation type="submission" date="2019-08" db="EMBL/GenBank/DDBJ databases">
        <title>The genome of the soybean aphid Biotype 1, its phylome, world population structure and adaptation to the North American continent.</title>
        <authorList>
            <person name="Giordano R."/>
            <person name="Donthu R.K."/>
            <person name="Hernandez A.G."/>
            <person name="Wright C.L."/>
            <person name="Zimin A.V."/>
        </authorList>
    </citation>
    <scope>NUCLEOTIDE SEQUENCE [LARGE SCALE GENOMIC DNA]</scope>
    <source>
        <tissue evidence="11">Whole aphids</tissue>
    </source>
</reference>
<protein>
    <recommendedName>
        <fullName evidence="10">Cullin family profile domain-containing protein</fullName>
    </recommendedName>
</protein>
<dbReference type="InterPro" id="IPR001373">
    <property type="entry name" value="Cullin_N"/>
</dbReference>
<dbReference type="Gene3D" id="1.10.10.10">
    <property type="entry name" value="Winged helix-like DNA-binding domain superfamily/Winged helix DNA-binding domain"/>
    <property type="match status" value="1"/>
</dbReference>
<dbReference type="SUPFAM" id="SSF75632">
    <property type="entry name" value="Cullin homology domain"/>
    <property type="match status" value="1"/>
</dbReference>
<evidence type="ECO:0000256" key="4">
    <source>
        <dbReference type="ARBA" id="ARBA00022499"/>
    </source>
</evidence>
<evidence type="ECO:0000256" key="6">
    <source>
        <dbReference type="ARBA" id="ARBA00023242"/>
    </source>
</evidence>
<evidence type="ECO:0000256" key="7">
    <source>
        <dbReference type="PROSITE-ProRule" id="PRU00330"/>
    </source>
</evidence>
<comment type="subcellular location">
    <subcellularLocation>
        <location evidence="1">Nucleus</location>
    </subcellularLocation>
</comment>
<dbReference type="GO" id="GO:0006915">
    <property type="term" value="P:apoptotic process"/>
    <property type="evidence" value="ECO:0007669"/>
    <property type="project" value="UniProtKB-ARBA"/>
</dbReference>
<dbReference type="Proteomes" id="UP000475862">
    <property type="component" value="Unassembled WGS sequence"/>
</dbReference>
<evidence type="ECO:0000259" key="10">
    <source>
        <dbReference type="PROSITE" id="PS50069"/>
    </source>
</evidence>
<dbReference type="Gene3D" id="3.30.230.130">
    <property type="entry name" value="Cullin, Chain C, Domain 2"/>
    <property type="match status" value="1"/>
</dbReference>
<evidence type="ECO:0000256" key="2">
    <source>
        <dbReference type="ARBA" id="ARBA00004906"/>
    </source>
</evidence>
<feature type="region of interest" description="Disordered" evidence="9">
    <location>
        <begin position="701"/>
        <end position="730"/>
    </location>
</feature>
<comment type="similarity">
    <text evidence="3 7 8">Belongs to the cullin family.</text>
</comment>
<dbReference type="InterPro" id="IPR036388">
    <property type="entry name" value="WH-like_DNA-bd_sf"/>
</dbReference>
<dbReference type="GO" id="GO:0005634">
    <property type="term" value="C:nucleus"/>
    <property type="evidence" value="ECO:0007669"/>
    <property type="project" value="UniProtKB-SubCell"/>
</dbReference>
<dbReference type="InterPro" id="IPR019559">
    <property type="entry name" value="Cullin_neddylation_domain"/>
</dbReference>
<feature type="domain" description="Cullin family profile" evidence="10">
    <location>
        <begin position="512"/>
        <end position="781"/>
    </location>
</feature>
<dbReference type="InterPro" id="IPR036390">
    <property type="entry name" value="WH_DNA-bd_sf"/>
</dbReference>
<evidence type="ECO:0000256" key="5">
    <source>
        <dbReference type="ARBA" id="ARBA00022843"/>
    </source>
</evidence>
<keyword evidence="4" id="KW-1017">Isopeptide bond</keyword>
<dbReference type="Pfam" id="PF26557">
    <property type="entry name" value="Cullin_AB"/>
    <property type="match status" value="1"/>
</dbReference>
<dbReference type="GO" id="GO:0031461">
    <property type="term" value="C:cullin-RING ubiquitin ligase complex"/>
    <property type="evidence" value="ECO:0007669"/>
    <property type="project" value="InterPro"/>
</dbReference>
<dbReference type="GO" id="GO:0006950">
    <property type="term" value="P:response to stress"/>
    <property type="evidence" value="ECO:0007669"/>
    <property type="project" value="UniProtKB-ARBA"/>
</dbReference>
<evidence type="ECO:0000256" key="8">
    <source>
        <dbReference type="RuleBase" id="RU003829"/>
    </source>
</evidence>
<dbReference type="GO" id="GO:0007165">
    <property type="term" value="P:signal transduction"/>
    <property type="evidence" value="ECO:0007669"/>
    <property type="project" value="UniProtKB-ARBA"/>
</dbReference>
<dbReference type="InterPro" id="IPR016158">
    <property type="entry name" value="Cullin_homology"/>
</dbReference>
<keyword evidence="5" id="KW-0832">Ubl conjugation</keyword>
<dbReference type="FunFam" id="1.20.1310.10:FF:000002">
    <property type="entry name" value="cullin-3 isoform X1"/>
    <property type="match status" value="1"/>
</dbReference>
<evidence type="ECO:0000256" key="9">
    <source>
        <dbReference type="SAM" id="MobiDB-lite"/>
    </source>
</evidence>
<dbReference type="PROSITE" id="PS50069">
    <property type="entry name" value="CULLIN_2"/>
    <property type="match status" value="1"/>
</dbReference>
<name>A0A6G0TQ63_APHGL</name>
<accession>A0A6G0TQ63</accession>
<dbReference type="GO" id="GO:0010468">
    <property type="term" value="P:regulation of gene expression"/>
    <property type="evidence" value="ECO:0007669"/>
    <property type="project" value="UniProtKB-ARBA"/>
</dbReference>
<comment type="caution">
    <text evidence="11">The sequence shown here is derived from an EMBL/GenBank/DDBJ whole genome shotgun (WGS) entry which is preliminary data.</text>
</comment>
<dbReference type="FunFam" id="3.30.230.130:FF:000002">
    <property type="entry name" value="cullin-3 isoform X1"/>
    <property type="match status" value="1"/>
</dbReference>
<dbReference type="SUPFAM" id="SSF46785">
    <property type="entry name" value="Winged helix' DNA-binding domain"/>
    <property type="match status" value="1"/>
</dbReference>
<evidence type="ECO:0000256" key="1">
    <source>
        <dbReference type="ARBA" id="ARBA00004123"/>
    </source>
</evidence>
<keyword evidence="12" id="KW-1185">Reference proteome</keyword>
<evidence type="ECO:0000313" key="11">
    <source>
        <dbReference type="EMBL" id="KAE9535840.1"/>
    </source>
</evidence>
<dbReference type="SMART" id="SM00182">
    <property type="entry name" value="CULLIN"/>
    <property type="match status" value="1"/>
</dbReference>
<dbReference type="GO" id="GO:0080090">
    <property type="term" value="P:regulation of primary metabolic process"/>
    <property type="evidence" value="ECO:0007669"/>
    <property type="project" value="UniProtKB-ARBA"/>
</dbReference>
<dbReference type="AlphaFoldDB" id="A0A6G0TQ63"/>
<dbReference type="Gene3D" id="1.20.1310.10">
    <property type="entry name" value="Cullin Repeats"/>
    <property type="match status" value="4"/>
</dbReference>
<dbReference type="SUPFAM" id="SSF74788">
    <property type="entry name" value="Cullin repeat-like"/>
    <property type="match status" value="1"/>
</dbReference>
<dbReference type="SMART" id="SM00884">
    <property type="entry name" value="Cullin_Nedd8"/>
    <property type="match status" value="1"/>
</dbReference>
<proteinExistence type="inferred from homology"/>
<keyword evidence="6" id="KW-0539">Nucleus</keyword>
<dbReference type="InterPro" id="IPR045093">
    <property type="entry name" value="Cullin"/>
</dbReference>
<gene>
    <name evidence="11" type="ORF">AGLY_007741</name>
</gene>
<dbReference type="Pfam" id="PF00888">
    <property type="entry name" value="Cullin"/>
    <property type="match status" value="1"/>
</dbReference>
<dbReference type="FunFam" id="1.10.10.10:FF:000091">
    <property type="entry name" value="Cullin 3"/>
    <property type="match status" value="1"/>
</dbReference>
<dbReference type="EMBL" id="VYZN01000025">
    <property type="protein sequence ID" value="KAE9535840.1"/>
    <property type="molecule type" value="Genomic_DNA"/>
</dbReference>
<dbReference type="GO" id="GO:0000278">
    <property type="term" value="P:mitotic cell cycle"/>
    <property type="evidence" value="ECO:0007669"/>
    <property type="project" value="UniProtKB-ARBA"/>
</dbReference>
<evidence type="ECO:0000256" key="3">
    <source>
        <dbReference type="ARBA" id="ARBA00006019"/>
    </source>
</evidence>